<dbReference type="Proteomes" id="UP001597546">
    <property type="component" value="Unassembled WGS sequence"/>
</dbReference>
<dbReference type="PANTHER" id="PTHR32305">
    <property type="match status" value="1"/>
</dbReference>
<dbReference type="RefSeq" id="WP_379041043.1">
    <property type="nucleotide sequence ID" value="NZ_JBHSKW010000006.1"/>
</dbReference>
<keyword evidence="4" id="KW-0843">Virulence</keyword>
<gene>
    <name evidence="6" type="ORF">ACFSSE_00995</name>
</gene>
<name>A0ABW5TM67_9SPHI</name>
<comment type="subcellular location">
    <subcellularLocation>
        <location evidence="1">Secreted</location>
    </subcellularLocation>
</comment>
<evidence type="ECO:0000313" key="6">
    <source>
        <dbReference type="EMBL" id="MFD2730272.1"/>
    </source>
</evidence>
<feature type="signal peptide" evidence="5">
    <location>
        <begin position="1"/>
        <end position="19"/>
    </location>
</feature>
<dbReference type="InterPro" id="IPR003284">
    <property type="entry name" value="Sal_SpvB"/>
</dbReference>
<dbReference type="EMBL" id="JBHULV010000005">
    <property type="protein sequence ID" value="MFD2730272.1"/>
    <property type="molecule type" value="Genomic_DNA"/>
</dbReference>
<protein>
    <submittedName>
        <fullName evidence="6">RHS repeat-associated core domain-containing protein</fullName>
    </submittedName>
</protein>
<keyword evidence="3 5" id="KW-0732">Signal</keyword>
<proteinExistence type="predicted"/>
<evidence type="ECO:0000256" key="4">
    <source>
        <dbReference type="ARBA" id="ARBA00023026"/>
    </source>
</evidence>
<accession>A0ABW5TM67</accession>
<dbReference type="SUPFAM" id="SSF69318">
    <property type="entry name" value="Integrin alpha N-terminal domain"/>
    <property type="match status" value="1"/>
</dbReference>
<feature type="chain" id="PRO_5046873715" evidence="5">
    <location>
        <begin position="20"/>
        <end position="2199"/>
    </location>
</feature>
<dbReference type="Pfam" id="PF03534">
    <property type="entry name" value="SpvB"/>
    <property type="match status" value="1"/>
</dbReference>
<dbReference type="InterPro" id="IPR013517">
    <property type="entry name" value="FG-GAP"/>
</dbReference>
<organism evidence="6 7">
    <name type="scientific">Pedobacter alpinus</name>
    <dbReference type="NCBI Taxonomy" id="1590643"/>
    <lineage>
        <taxon>Bacteria</taxon>
        <taxon>Pseudomonadati</taxon>
        <taxon>Bacteroidota</taxon>
        <taxon>Sphingobacteriia</taxon>
        <taxon>Sphingobacteriales</taxon>
        <taxon>Sphingobacteriaceae</taxon>
        <taxon>Pedobacter</taxon>
    </lineage>
</organism>
<dbReference type="Pfam" id="PF13517">
    <property type="entry name" value="FG-GAP_3"/>
    <property type="match status" value="1"/>
</dbReference>
<keyword evidence="2" id="KW-0964">Secreted</keyword>
<evidence type="ECO:0000313" key="7">
    <source>
        <dbReference type="Proteomes" id="UP001597546"/>
    </source>
</evidence>
<comment type="caution">
    <text evidence="6">The sequence shown here is derived from an EMBL/GenBank/DDBJ whole genome shotgun (WGS) entry which is preliminary data.</text>
</comment>
<evidence type="ECO:0000256" key="5">
    <source>
        <dbReference type="SAM" id="SignalP"/>
    </source>
</evidence>
<dbReference type="InterPro" id="IPR050708">
    <property type="entry name" value="T6SS_VgrG/RHS"/>
</dbReference>
<dbReference type="Gene3D" id="2.180.10.10">
    <property type="entry name" value="RHS repeat-associated core"/>
    <property type="match status" value="1"/>
</dbReference>
<dbReference type="InterPro" id="IPR022385">
    <property type="entry name" value="Rhs_assc_core"/>
</dbReference>
<dbReference type="InterPro" id="IPR028994">
    <property type="entry name" value="Integrin_alpha_N"/>
</dbReference>
<dbReference type="Gene3D" id="2.40.128.340">
    <property type="match status" value="1"/>
</dbReference>
<evidence type="ECO:0000256" key="1">
    <source>
        <dbReference type="ARBA" id="ARBA00004613"/>
    </source>
</evidence>
<reference evidence="7" key="1">
    <citation type="journal article" date="2019" name="Int. J. Syst. Evol. Microbiol.">
        <title>The Global Catalogue of Microorganisms (GCM) 10K type strain sequencing project: providing services to taxonomists for standard genome sequencing and annotation.</title>
        <authorList>
            <consortium name="The Broad Institute Genomics Platform"/>
            <consortium name="The Broad Institute Genome Sequencing Center for Infectious Disease"/>
            <person name="Wu L."/>
            <person name="Ma J."/>
        </authorList>
    </citation>
    <scope>NUCLEOTIDE SEQUENCE [LARGE SCALE GENOMIC DNA]</scope>
    <source>
        <strain evidence="7">KCTC 42456</strain>
    </source>
</reference>
<dbReference type="PANTHER" id="PTHR32305:SF15">
    <property type="entry name" value="PROTEIN RHSA-RELATED"/>
    <property type="match status" value="1"/>
</dbReference>
<keyword evidence="7" id="KW-1185">Reference proteome</keyword>
<evidence type="ECO:0000256" key="2">
    <source>
        <dbReference type="ARBA" id="ARBA00022525"/>
    </source>
</evidence>
<sequence length="2199" mass="242586">MKKTLLYLIMLFCTFQVFAKQESNSYSLKDTIVKQIDTTITLVDTITYVIGKQAEIRKDTFTFNTNEATDPQLNKAKGEKLSEPENSLRISSAPYDAGRTTGVIDISPTGAATYTIPIALPPGINGVMPQVALSYNSQGGNGIAGYGWNISGLSTISRVPATRFHDNRVGGINCDPDDRFALDGQRLILKSGIYGGDGAEYQTENYSNIKIISRGVSAYGANYGPNSFEVYYPDGSKAYYGGSYDALSQLSYAISYSESAIGARISYYYAETRFISAITYGGIGSAPAINQINFIYEAPTRAEQAFIGGVSLFNNYLLKEVNVVANGTDFRHYLLNHDVISTLKYQRLTSVTEESGDKSKAFWPIHFTYDSQVAEMTYPGIEQYNLTGINQTNCKILTEDFTGNGTIDFIISPNVLNSSLKSQLYILADHDYVIGNTQIATLQEPGLYHEAFTAKQLKSNNKLFENTGLILVKPDGAYNLKVESYTIEPSLGTIGMHKKTEKVWENVPTNGYYSYCNNNNDDEEYEDEYVVMGSIPRKFLSGDFNGDGLTDIIAITKPYVRYYENQNCSVSGYNTSTASVSFLNIDPRVQTNYFPQSGSLAESIGDGNNLLTADFNGDGKTDILQIVSGKMYVYGLNEYNSIYKIWETPDNRIVLGTKYLIGDFNGDGKADIMFPTNVVQYSSPTQYYWASPGAASNQIHAVFFSTGKNFQKLERNMPFVSVNITPYNGYRTLIDYIAVDINGDNKSDIVRVLSDTRDNQTQGQLQISTFTNIFAKIDPNVPMMEAGPSINKFTTSLIHSPVPVFITGDKPNYSLEFGLISNNGLHSFKLKKDLKKESVIKSIIQDGIVNKITYRSLINTTEYEEEDELQLYQEESNQVYPYVDIHDAIGLKVVSKLERTLVEKNSTISQVFGYQGAISHSEGLGFLGFHKTTRSNWFKDDDYNRLYNIKVTNPQLRGATTKTFTTKYPSLNSTVENTPAIEPNIIKADPTVSQETVIASQSVTLKPGFIAHGINGNFIAKINNPATGINDNATINDYITRTDYTYDTSLSPEKIYTSVPTSVTTKDLLNGTNTTVAYTYDNFKNVTKETSNLSGAGTNTTEITYDNNLGSTYYVGRPLTKKTKATNANDTFTTEEEYTYTGFLPTQMKRKGNGTDWITENLQYDAFGNTTRKGIMAGSVERATTFEYDPTGRFMTKSTDLEGLETNFTYNASFGNLLTQTDPYGFTNTMIYDSWGRNLQTTDFLGVNTFTEYYSLGNGTIQIFNHDDEGNGSFITTDATGNKELDGKLDVFGNWITTTAEYDSYDRQIRLSEPEIYTGTFSQWNETTYDEYGRVNQMLSYTGKTTNISFNGLSTTVNDGTKSVTTTKNALGNTISVQDPGGTINYTYYANGNLKSSNFDGNEQVILQDGWGRKTQLTDPSAGQYLYTYNAFGESLIESTPKGVTTYVYDAIGKLQSKTIIGSGGSATNLAYQYTYDGTTKLLTAMTLANADGNDANYSYTYDNYKRLQSTVENNTYATFTKSFAFDGFGRVSTETSTALNKSNNKTATKTLLNAYQNGALKSITDNASSELIWQVNTINARGQVTMASLASGNIKQSNTYDQYGFTQELKTERMVNSPAVLMGLGYTFNTQNGILNNRTNSVFGSTEVFEHDNQDRLFRFIYKVGDQVLANETQDYDNKGRISNYSYLGDYLYNGASYQQTGLNNATIDAKRHYQDRVRQNITYNAFKSPVEISEQGIEKISFQYNAGLGRAHRYYGSDATDKMTRPFRKHYSEEGSMEITEDMQNGITSFVFYMGGDAYSAPAIWKEVHTGTNTVTQAMYYLHRDHLGSINLITDNQGVIKEQRQFDAWGNIVKLRDGNGNDLTDFVILDRGYTGHEHLLAVGLVHMNGRLYDPLLHRFLQPDNYIQFPYNSQNYNRYAYVLNNPLTHTDPSGEIIPVLVFVGAAIIGGGTNVWSNWDKIAKNPWSAISYFASGAAGGAVSLVNPWLGGSITAVSNIGIDAAYGNIPKFNGAGDIAKYIGGKALDGLGAAGAAGLSSAGYNLAAKLGWVQTAGFNGSTYLLGAGSDGIARSVTSPDFILKNTKSTILEPLVETLASQGGKLTIINNTGKSVTQGIYEFVSTSGKKYIGQSGNIKARLSQHIASGKLSPSSTVNVTEVLGGKTAREIAEQLTINANGGLKYLQNMKNPIGPARQYLLP</sequence>
<dbReference type="NCBIfam" id="TIGR03696">
    <property type="entry name" value="Rhs_assc_core"/>
    <property type="match status" value="1"/>
</dbReference>
<evidence type="ECO:0000256" key="3">
    <source>
        <dbReference type="ARBA" id="ARBA00022729"/>
    </source>
</evidence>